<feature type="compositionally biased region" description="Low complexity" evidence="1">
    <location>
        <begin position="255"/>
        <end position="271"/>
    </location>
</feature>
<dbReference type="OrthoDB" id="206398at2759"/>
<dbReference type="Proteomes" id="UP001165085">
    <property type="component" value="Unassembled WGS sequence"/>
</dbReference>
<dbReference type="AlphaFoldDB" id="A0A9W7BHV4"/>
<feature type="compositionally biased region" description="Gly residues" evidence="1">
    <location>
        <begin position="289"/>
        <end position="299"/>
    </location>
</feature>
<accession>A0A9W7BHV4</accession>
<sequence length="387" mass="41724">MTGVSAYGSPVPQGFGHSSGLMGSSGFGNESLQSSHLQFSASLGDDSSLSLSQEFSISKTHDWRVHHKSRQGLRSRHSRSGTTPATPVRPKIKIEAPKLAPPEGQRSPLKGLPAEDAPSIVISSLVSMDNDHDYNYLKNYSSDANGKPMTAKDRARHGMLRTMLRKSLEVTRPNWPKHPNMRSTDRILDEERGMLQKESILKSRGGTSGGVGLGLGLNVSESLPDLQALARKPVMSMSPEFKKIYSLNGSGGGSPQSNNNSYSSPNNRSNNQTLSPTMRAGAGRTIGTFGIGPEGGGGTSMIRSLSDAELRKQFYGSSKRLPSPSARNLELLREKELKTSLKIYARPATTSFKFLGEGSRKGSKGLYGGSKTNTVKIHRGVRISKQP</sequence>
<proteinExistence type="predicted"/>
<organism evidence="2 3">
    <name type="scientific">Triparma strigata</name>
    <dbReference type="NCBI Taxonomy" id="1606541"/>
    <lineage>
        <taxon>Eukaryota</taxon>
        <taxon>Sar</taxon>
        <taxon>Stramenopiles</taxon>
        <taxon>Ochrophyta</taxon>
        <taxon>Bolidophyceae</taxon>
        <taxon>Parmales</taxon>
        <taxon>Triparmaceae</taxon>
        <taxon>Triparma</taxon>
    </lineage>
</organism>
<evidence type="ECO:0000256" key="1">
    <source>
        <dbReference type="SAM" id="MobiDB-lite"/>
    </source>
</evidence>
<comment type="caution">
    <text evidence="2">The sequence shown here is derived from an EMBL/GenBank/DDBJ whole genome shotgun (WGS) entry which is preliminary data.</text>
</comment>
<dbReference type="EMBL" id="BRXY01000348">
    <property type="protein sequence ID" value="GMH88831.1"/>
    <property type="molecule type" value="Genomic_DNA"/>
</dbReference>
<feature type="region of interest" description="Disordered" evidence="1">
    <location>
        <begin position="60"/>
        <end position="114"/>
    </location>
</feature>
<feature type="compositionally biased region" description="Basic residues" evidence="1">
    <location>
        <begin position="64"/>
        <end position="79"/>
    </location>
</feature>
<evidence type="ECO:0000313" key="2">
    <source>
        <dbReference type="EMBL" id="GMH88831.1"/>
    </source>
</evidence>
<gene>
    <name evidence="2" type="ORF">TrST_g3644</name>
</gene>
<keyword evidence="3" id="KW-1185">Reference proteome</keyword>
<reference evidence="3" key="1">
    <citation type="journal article" date="2023" name="Commun. Biol.">
        <title>Genome analysis of Parmales, the sister group of diatoms, reveals the evolutionary specialization of diatoms from phago-mixotrophs to photoautotrophs.</title>
        <authorList>
            <person name="Ban H."/>
            <person name="Sato S."/>
            <person name="Yoshikawa S."/>
            <person name="Yamada K."/>
            <person name="Nakamura Y."/>
            <person name="Ichinomiya M."/>
            <person name="Sato N."/>
            <person name="Blanc-Mathieu R."/>
            <person name="Endo H."/>
            <person name="Kuwata A."/>
            <person name="Ogata H."/>
        </authorList>
    </citation>
    <scope>NUCLEOTIDE SEQUENCE [LARGE SCALE GENOMIC DNA]</scope>
    <source>
        <strain evidence="3">NIES 3701</strain>
    </source>
</reference>
<evidence type="ECO:0000313" key="3">
    <source>
        <dbReference type="Proteomes" id="UP001165085"/>
    </source>
</evidence>
<name>A0A9W7BHV4_9STRA</name>
<protein>
    <submittedName>
        <fullName evidence="2">Uncharacterized protein</fullName>
    </submittedName>
</protein>
<feature type="region of interest" description="Disordered" evidence="1">
    <location>
        <begin position="246"/>
        <end position="302"/>
    </location>
</feature>